<dbReference type="GO" id="GO:0004519">
    <property type="term" value="F:endonuclease activity"/>
    <property type="evidence" value="ECO:0007669"/>
    <property type="project" value="UniProtKB-KW"/>
</dbReference>
<evidence type="ECO:0000259" key="1">
    <source>
        <dbReference type="SMART" id="SM00507"/>
    </source>
</evidence>
<accession>A0A2W4WIE0</accession>
<name>A0A2W4WIE0_9CYAN</name>
<dbReference type="InterPro" id="IPR002711">
    <property type="entry name" value="HNH"/>
</dbReference>
<keyword evidence="2" id="KW-0255">Endonuclease</keyword>
<keyword evidence="2" id="KW-0540">Nuclease</keyword>
<proteinExistence type="predicted"/>
<reference evidence="2 3" key="2">
    <citation type="submission" date="2018-06" db="EMBL/GenBank/DDBJ databases">
        <title>Metagenomic assembly of (sub)arctic Cyanobacteria and their associated microbiome from non-axenic cultures.</title>
        <authorList>
            <person name="Baurain D."/>
        </authorList>
    </citation>
    <scope>NUCLEOTIDE SEQUENCE [LARGE SCALE GENOMIC DNA]</scope>
    <source>
        <strain evidence="2">ULC041bin1</strain>
    </source>
</reference>
<dbReference type="Pfam" id="PF01844">
    <property type="entry name" value="HNH"/>
    <property type="match status" value="1"/>
</dbReference>
<dbReference type="Gene3D" id="1.10.30.50">
    <property type="match status" value="1"/>
</dbReference>
<comment type="caution">
    <text evidence="2">The sequence shown here is derived from an EMBL/GenBank/DDBJ whole genome shotgun (WGS) entry which is preliminary data.</text>
</comment>
<dbReference type="CDD" id="cd00085">
    <property type="entry name" value="HNHc"/>
    <property type="match status" value="1"/>
</dbReference>
<dbReference type="SMART" id="SM00507">
    <property type="entry name" value="HNHc"/>
    <property type="match status" value="1"/>
</dbReference>
<reference evidence="3" key="1">
    <citation type="submission" date="2018-04" db="EMBL/GenBank/DDBJ databases">
        <authorList>
            <person name="Cornet L."/>
        </authorList>
    </citation>
    <scope>NUCLEOTIDE SEQUENCE [LARGE SCALE GENOMIC DNA]</scope>
</reference>
<dbReference type="PANTHER" id="PTHR33877:SF1">
    <property type="entry name" value="TYPE IV METHYL-DIRECTED RESTRICTION ENZYME ECOKMCRA"/>
    <property type="match status" value="1"/>
</dbReference>
<keyword evidence="2" id="KW-0378">Hydrolase</keyword>
<organism evidence="2 3">
    <name type="scientific">Shackletoniella antarctica</name>
    <dbReference type="NCBI Taxonomy" id="268115"/>
    <lineage>
        <taxon>Bacteria</taxon>
        <taxon>Bacillati</taxon>
        <taxon>Cyanobacteriota</taxon>
        <taxon>Cyanophyceae</taxon>
        <taxon>Oculatellales</taxon>
        <taxon>Oculatellaceae</taxon>
        <taxon>Shackletoniella</taxon>
    </lineage>
</organism>
<evidence type="ECO:0000313" key="2">
    <source>
        <dbReference type="EMBL" id="PZO44300.1"/>
    </source>
</evidence>
<dbReference type="GO" id="GO:0003676">
    <property type="term" value="F:nucleic acid binding"/>
    <property type="evidence" value="ECO:0007669"/>
    <property type="project" value="InterPro"/>
</dbReference>
<dbReference type="PANTHER" id="PTHR33877">
    <property type="entry name" value="SLL1193 PROTEIN"/>
    <property type="match status" value="1"/>
</dbReference>
<dbReference type="AlphaFoldDB" id="A0A2W4WIE0"/>
<dbReference type="EMBL" id="QBMN01000019">
    <property type="protein sequence ID" value="PZO44300.1"/>
    <property type="molecule type" value="Genomic_DNA"/>
</dbReference>
<evidence type="ECO:0000313" key="3">
    <source>
        <dbReference type="Proteomes" id="UP000249081"/>
    </source>
</evidence>
<gene>
    <name evidence="2" type="ORF">DCF17_04350</name>
</gene>
<sequence>MTDYISASLRQLVTQRAAGTCEYCLIHQTFSIYRHEVDHAIALKHGGQTTSENLVLACLPCNRHKGSDLTSLDPITGVITPLFNPRNQTWSEHFQLDRGLIQGLTAIGRTTLFLLKMNEASRLQLRQALAAQRLYPGLPDILPIG</sequence>
<dbReference type="Proteomes" id="UP000249081">
    <property type="component" value="Unassembled WGS sequence"/>
</dbReference>
<dbReference type="GO" id="GO:0008270">
    <property type="term" value="F:zinc ion binding"/>
    <property type="evidence" value="ECO:0007669"/>
    <property type="project" value="InterPro"/>
</dbReference>
<protein>
    <submittedName>
        <fullName evidence="2">HNH endonuclease</fullName>
    </submittedName>
</protein>
<dbReference type="InterPro" id="IPR003615">
    <property type="entry name" value="HNH_nuc"/>
</dbReference>
<feature type="domain" description="HNH nuclease" evidence="1">
    <location>
        <begin position="8"/>
        <end position="63"/>
    </location>
</feature>
<dbReference type="InterPro" id="IPR052892">
    <property type="entry name" value="NA-targeting_endonuclease"/>
</dbReference>